<dbReference type="Pfam" id="PF14129">
    <property type="entry name" value="DUF4296"/>
    <property type="match status" value="1"/>
</dbReference>
<feature type="domain" description="DUF4296" evidence="1">
    <location>
        <begin position="28"/>
        <end position="107"/>
    </location>
</feature>
<comment type="caution">
    <text evidence="2">The sequence shown here is derived from an EMBL/GenBank/DDBJ whole genome shotgun (WGS) entry which is preliminary data.</text>
</comment>
<name>A0ABP8EB69_9FLAO</name>
<gene>
    <name evidence="2" type="ORF">GCM10022257_13500</name>
</gene>
<proteinExistence type="predicted"/>
<dbReference type="RefSeq" id="WP_139000848.1">
    <property type="nucleotide sequence ID" value="NZ_BAABAV010000001.1"/>
</dbReference>
<evidence type="ECO:0000259" key="1">
    <source>
        <dbReference type="Pfam" id="PF14129"/>
    </source>
</evidence>
<accession>A0ABP8EB69</accession>
<organism evidence="2 3">
    <name type="scientific">Hyunsoonleella aestuarii</name>
    <dbReference type="NCBI Taxonomy" id="912802"/>
    <lineage>
        <taxon>Bacteria</taxon>
        <taxon>Pseudomonadati</taxon>
        <taxon>Bacteroidota</taxon>
        <taxon>Flavobacteriia</taxon>
        <taxon>Flavobacteriales</taxon>
        <taxon>Flavobacteriaceae</taxon>
    </lineage>
</organism>
<sequence>MIKKRFTILFIVFIVLASCYELKGPEKPENLLSKEEMVNILIDIRLLTSSTGSNRAVLENNKIVPETYVYKKHKIDSIQFASSSDYYAFYIDDYDEIYKKVRDSLKLLKELFEKQEEMELKEKTKKDSINALKVRDSLKQFKKIDSLRRKLINKKPEKGLIQPVSDSLPQPLK</sequence>
<dbReference type="InterPro" id="IPR025381">
    <property type="entry name" value="DUF4296"/>
</dbReference>
<keyword evidence="3" id="KW-1185">Reference proteome</keyword>
<protein>
    <submittedName>
        <fullName evidence="2">DUF4296 domain-containing protein</fullName>
    </submittedName>
</protein>
<dbReference type="Proteomes" id="UP001500027">
    <property type="component" value="Unassembled WGS sequence"/>
</dbReference>
<evidence type="ECO:0000313" key="3">
    <source>
        <dbReference type="Proteomes" id="UP001500027"/>
    </source>
</evidence>
<dbReference type="PROSITE" id="PS51257">
    <property type="entry name" value="PROKAR_LIPOPROTEIN"/>
    <property type="match status" value="1"/>
</dbReference>
<evidence type="ECO:0000313" key="2">
    <source>
        <dbReference type="EMBL" id="GAA4269249.1"/>
    </source>
</evidence>
<reference evidence="3" key="1">
    <citation type="journal article" date="2019" name="Int. J. Syst. Evol. Microbiol.">
        <title>The Global Catalogue of Microorganisms (GCM) 10K type strain sequencing project: providing services to taxonomists for standard genome sequencing and annotation.</title>
        <authorList>
            <consortium name="The Broad Institute Genomics Platform"/>
            <consortium name="The Broad Institute Genome Sequencing Center for Infectious Disease"/>
            <person name="Wu L."/>
            <person name="Ma J."/>
        </authorList>
    </citation>
    <scope>NUCLEOTIDE SEQUENCE [LARGE SCALE GENOMIC DNA]</scope>
    <source>
        <strain evidence="3">JCM 17452</strain>
    </source>
</reference>
<dbReference type="EMBL" id="BAABAV010000001">
    <property type="protein sequence ID" value="GAA4269249.1"/>
    <property type="molecule type" value="Genomic_DNA"/>
</dbReference>